<dbReference type="Pfam" id="PF00075">
    <property type="entry name" value="RNase_H"/>
    <property type="match status" value="1"/>
</dbReference>
<reference evidence="2 3" key="1">
    <citation type="submission" date="2014-02" db="EMBL/GenBank/DDBJ databases">
        <title>Single nucleus genome sequencing reveals high similarity among nuclei of an endomycorrhizal fungus.</title>
        <authorList>
            <person name="Lin K."/>
            <person name="Geurts R."/>
            <person name="Zhang Z."/>
            <person name="Limpens E."/>
            <person name="Saunders D.G."/>
            <person name="Mu D."/>
            <person name="Pang E."/>
            <person name="Cao H."/>
            <person name="Cha H."/>
            <person name="Lin T."/>
            <person name="Zhou Q."/>
            <person name="Shang Y."/>
            <person name="Li Y."/>
            <person name="Ivanov S."/>
            <person name="Sharma T."/>
            <person name="Velzen R.V."/>
            <person name="Ruijter N.D."/>
            <person name="Aanen D.K."/>
            <person name="Win J."/>
            <person name="Kamoun S."/>
            <person name="Bisseling T."/>
            <person name="Huang S."/>
        </authorList>
    </citation>
    <scope>NUCLEOTIDE SEQUENCE [LARGE SCALE GENOMIC DNA]</scope>
    <source>
        <strain evidence="3">DAOM197198w</strain>
    </source>
</reference>
<comment type="caution">
    <text evidence="2">The sequence shown here is derived from an EMBL/GenBank/DDBJ whole genome shotgun (WGS) entry which is preliminary data.</text>
</comment>
<dbReference type="Proteomes" id="UP000022910">
    <property type="component" value="Unassembled WGS sequence"/>
</dbReference>
<accession>A0A015JH01</accession>
<dbReference type="AlphaFoldDB" id="A0A015JH01"/>
<dbReference type="InterPro" id="IPR002156">
    <property type="entry name" value="RNaseH_domain"/>
</dbReference>
<sequence length="861" mass="99991">MYPHIDNLMDLLVKSQLNALSALFNTDILRPIAIQKLDILTHELWYPGIPRDINKYIGKISSPSYLSKSLALLEQYQIHLDPTISYGITGGHIPIVEYLPNLSSNDYKSLRNKRIMYLNQLVSTDGNYLLTWNEVKRLNNNNFKGPKPKWFKLLENDFTLSNYRTLTHPLNDNYTIPARLQQIPDQSLGNHKKRNEWTYHWDARIQNCIIGKTYIQDTDTCNSITTMEHYLPFNNASILNNVTPQSPRSLPLILIPCSGCHLNDHSLILQDARIKCSISIRTNRLSTFNIFNRLNQEHKRFKNLPLSKYYVSTKPLYQIRHSAHSIYLAQHNVNTVTTTIITPELPSLHNQNHVLQQLSSVIDFALLCDDKIKLTLIDIASKFLSHTNFQFYSDGSVSDIVLPPNATCEIFTDSQNCIDTFNQRLGSPIISLRRRLKQNNFLIWDLIMWLISQHSLIIQLRKVKGHSNDKANDQADALAKRGRYSPDPIIINHKFFFRTSLALFNYNHINVIDRNLRKWSNIPIQSRIFNMAMNNSSLSPINYQITYGDIDWTYTKQWINSNPFDMPTSSKLSSIQSNKLKKSTFTYPTGNILQRNYPNLYPFGRINCTECSIDEDTNAHIGLCPSHRQSITSLLTKFKKKLINLIRKERTSNISFDIESRINNSNMFKVFPDILDAARLPDSSDQIRIPREQPWILLLHHLIPRDLAVFFDNYFSNAADRSRFLLEYVSAFTSELRTITWSPRSRSFKKWEKSLDITLKKKKNYRKHTTTASGRASSSTTALSSTVARKRRSQYTRYYHNKVLPYFKQTVNFDVSACIRWTTCNFLHSGSWESYRDNLLFNLDNFSPVQSFLDSLRPRNT</sequence>
<dbReference type="GO" id="GO:0003676">
    <property type="term" value="F:nucleic acid binding"/>
    <property type="evidence" value="ECO:0007669"/>
    <property type="project" value="InterPro"/>
</dbReference>
<evidence type="ECO:0000313" key="2">
    <source>
        <dbReference type="EMBL" id="EXX68782.1"/>
    </source>
</evidence>
<dbReference type="STRING" id="1432141.A0A015JH01"/>
<evidence type="ECO:0000259" key="1">
    <source>
        <dbReference type="Pfam" id="PF00075"/>
    </source>
</evidence>
<organism evidence="2 3">
    <name type="scientific">Rhizophagus irregularis (strain DAOM 197198w)</name>
    <name type="common">Glomus intraradices</name>
    <dbReference type="NCBI Taxonomy" id="1432141"/>
    <lineage>
        <taxon>Eukaryota</taxon>
        <taxon>Fungi</taxon>
        <taxon>Fungi incertae sedis</taxon>
        <taxon>Mucoromycota</taxon>
        <taxon>Glomeromycotina</taxon>
        <taxon>Glomeromycetes</taxon>
        <taxon>Glomerales</taxon>
        <taxon>Glomeraceae</taxon>
        <taxon>Rhizophagus</taxon>
    </lineage>
</organism>
<dbReference type="Gene3D" id="3.30.420.10">
    <property type="entry name" value="Ribonuclease H-like superfamily/Ribonuclease H"/>
    <property type="match status" value="1"/>
</dbReference>
<name>A0A015JH01_RHIIW</name>
<dbReference type="HOGENOM" id="CLU_016550_0_0_1"/>
<proteinExistence type="predicted"/>
<dbReference type="InterPro" id="IPR036397">
    <property type="entry name" value="RNaseH_sf"/>
</dbReference>
<protein>
    <recommendedName>
        <fullName evidence="1">RNase H type-1 domain-containing protein</fullName>
    </recommendedName>
</protein>
<dbReference type="InterPro" id="IPR012337">
    <property type="entry name" value="RNaseH-like_sf"/>
</dbReference>
<gene>
    <name evidence="2" type="ORF">RirG_102000</name>
</gene>
<keyword evidence="3" id="KW-1185">Reference proteome</keyword>
<feature type="domain" description="RNase H type-1" evidence="1">
    <location>
        <begin position="407"/>
        <end position="482"/>
    </location>
</feature>
<dbReference type="EMBL" id="JEMT01017167">
    <property type="protein sequence ID" value="EXX68782.1"/>
    <property type="molecule type" value="Genomic_DNA"/>
</dbReference>
<dbReference type="GO" id="GO:0004523">
    <property type="term" value="F:RNA-DNA hybrid ribonuclease activity"/>
    <property type="evidence" value="ECO:0007669"/>
    <property type="project" value="InterPro"/>
</dbReference>
<dbReference type="SUPFAM" id="SSF53098">
    <property type="entry name" value="Ribonuclease H-like"/>
    <property type="match status" value="1"/>
</dbReference>
<dbReference type="OrthoDB" id="2480065at2759"/>
<evidence type="ECO:0000313" key="3">
    <source>
        <dbReference type="Proteomes" id="UP000022910"/>
    </source>
</evidence>